<evidence type="ECO:0000256" key="2">
    <source>
        <dbReference type="ARBA" id="ARBA00004829"/>
    </source>
</evidence>
<comment type="pathway">
    <text evidence="2">Carotenoid biosynthesis.</text>
</comment>
<feature type="transmembrane region" description="Helical" evidence="8">
    <location>
        <begin position="75"/>
        <end position="94"/>
    </location>
</feature>
<keyword evidence="6 8" id="KW-0472">Membrane</keyword>
<name>A0ABU2J9N5_9ACTN</name>
<dbReference type="Proteomes" id="UP001183176">
    <property type="component" value="Unassembled WGS sequence"/>
</dbReference>
<sequence length="118" mass="13349">MRHLSYLGLLAGCLALTLPLDFALKARVFSRLWTLLLAIAPGFALFVVWDLYAISRRQWSYDPRWMTGVVLPGSLPLEEALFFVVIPIAAVLTYEGIRCRRSRTPSAPPRLSDRSDTR</sequence>
<evidence type="ECO:0000256" key="1">
    <source>
        <dbReference type="ARBA" id="ARBA00004141"/>
    </source>
</evidence>
<reference evidence="11" key="1">
    <citation type="submission" date="2023-07" db="EMBL/GenBank/DDBJ databases">
        <title>30 novel species of actinomycetes from the DSMZ collection.</title>
        <authorList>
            <person name="Nouioui I."/>
        </authorList>
    </citation>
    <scope>NUCLEOTIDE SEQUENCE [LARGE SCALE GENOMIC DNA]</scope>
    <source>
        <strain evidence="11">DSM 44399</strain>
    </source>
</reference>
<evidence type="ECO:0000259" key="9">
    <source>
        <dbReference type="Pfam" id="PF18916"/>
    </source>
</evidence>
<evidence type="ECO:0000256" key="3">
    <source>
        <dbReference type="ARBA" id="ARBA00022692"/>
    </source>
</evidence>
<feature type="domain" description="Lycopene cyclase" evidence="9">
    <location>
        <begin position="7"/>
        <end position="95"/>
    </location>
</feature>
<gene>
    <name evidence="10" type="ORF">RM423_09865</name>
</gene>
<dbReference type="Pfam" id="PF18916">
    <property type="entry name" value="Lycopene_cyc"/>
    <property type="match status" value="1"/>
</dbReference>
<keyword evidence="3 8" id="KW-0812">Transmembrane</keyword>
<organism evidence="10 11">
    <name type="scientific">Jatrophihabitans lederbergiae</name>
    <dbReference type="NCBI Taxonomy" id="3075547"/>
    <lineage>
        <taxon>Bacteria</taxon>
        <taxon>Bacillati</taxon>
        <taxon>Actinomycetota</taxon>
        <taxon>Actinomycetes</taxon>
        <taxon>Jatrophihabitantales</taxon>
        <taxon>Jatrophihabitantaceae</taxon>
        <taxon>Jatrophihabitans</taxon>
    </lineage>
</organism>
<evidence type="ECO:0000256" key="7">
    <source>
        <dbReference type="ARBA" id="ARBA00023235"/>
    </source>
</evidence>
<dbReference type="EMBL" id="JAVREH010000009">
    <property type="protein sequence ID" value="MDT0261700.1"/>
    <property type="molecule type" value="Genomic_DNA"/>
</dbReference>
<evidence type="ECO:0000256" key="4">
    <source>
        <dbReference type="ARBA" id="ARBA00022746"/>
    </source>
</evidence>
<keyword evidence="11" id="KW-1185">Reference proteome</keyword>
<evidence type="ECO:0000256" key="5">
    <source>
        <dbReference type="ARBA" id="ARBA00022989"/>
    </source>
</evidence>
<feature type="transmembrane region" description="Helical" evidence="8">
    <location>
        <begin position="33"/>
        <end position="54"/>
    </location>
</feature>
<accession>A0ABU2J9N5</accession>
<comment type="caution">
    <text evidence="10">The sequence shown here is derived from an EMBL/GenBank/DDBJ whole genome shotgun (WGS) entry which is preliminary data.</text>
</comment>
<evidence type="ECO:0000256" key="8">
    <source>
        <dbReference type="SAM" id="Phobius"/>
    </source>
</evidence>
<keyword evidence="7" id="KW-0413">Isomerase</keyword>
<evidence type="ECO:0000313" key="10">
    <source>
        <dbReference type="EMBL" id="MDT0261700.1"/>
    </source>
</evidence>
<proteinExistence type="predicted"/>
<evidence type="ECO:0000313" key="11">
    <source>
        <dbReference type="Proteomes" id="UP001183176"/>
    </source>
</evidence>
<dbReference type="RefSeq" id="WP_311422853.1">
    <property type="nucleotide sequence ID" value="NZ_JAVREH010000009.1"/>
</dbReference>
<comment type="subcellular location">
    <subcellularLocation>
        <location evidence="1">Membrane</location>
        <topology evidence="1">Multi-pass membrane protein</topology>
    </subcellularLocation>
</comment>
<protein>
    <submittedName>
        <fullName evidence="10">Lycopene cyclase domain-containing protein</fullName>
    </submittedName>
</protein>
<keyword evidence="5 8" id="KW-1133">Transmembrane helix</keyword>
<dbReference type="InterPro" id="IPR017825">
    <property type="entry name" value="Lycopene_cyclase_dom"/>
</dbReference>
<keyword evidence="4" id="KW-0125">Carotenoid biosynthesis</keyword>
<evidence type="ECO:0000256" key="6">
    <source>
        <dbReference type="ARBA" id="ARBA00023136"/>
    </source>
</evidence>
<dbReference type="NCBIfam" id="TIGR03462">
    <property type="entry name" value="CarR_dom_SF"/>
    <property type="match status" value="1"/>
</dbReference>